<feature type="chain" id="PRO_5015084724" description="Exopolygalacturonase-like" evidence="10">
    <location>
        <begin position="23"/>
        <end position="392"/>
    </location>
</feature>
<keyword evidence="6 9" id="KW-0326">Glycosidase</keyword>
<comment type="subcellular location">
    <subcellularLocation>
        <location evidence="1">Secreted</location>
        <location evidence="1">Cell wall</location>
    </subcellularLocation>
</comment>
<dbReference type="PROSITE" id="PS00502">
    <property type="entry name" value="POLYGALACTURONASE"/>
    <property type="match status" value="1"/>
</dbReference>
<keyword evidence="3" id="KW-0134">Cell wall</keyword>
<dbReference type="InterPro" id="IPR000743">
    <property type="entry name" value="Glyco_hydro_28"/>
</dbReference>
<evidence type="ECO:0000256" key="6">
    <source>
        <dbReference type="ARBA" id="ARBA00023295"/>
    </source>
</evidence>
<dbReference type="Gene3D" id="2.160.20.10">
    <property type="entry name" value="Single-stranded right-handed beta-helix, Pectin lyase-like"/>
    <property type="match status" value="1"/>
</dbReference>
<comment type="similarity">
    <text evidence="2 9">Belongs to the glycosyl hydrolase 28 family.</text>
</comment>
<evidence type="ECO:0008006" key="13">
    <source>
        <dbReference type="Google" id="ProtNLM"/>
    </source>
</evidence>
<feature type="active site" evidence="8">
    <location>
        <position position="236"/>
    </location>
</feature>
<evidence type="ECO:0000256" key="5">
    <source>
        <dbReference type="ARBA" id="ARBA00022801"/>
    </source>
</evidence>
<dbReference type="AlphaFoldDB" id="A0A2N9I5B9"/>
<accession>A0A2N9I5B9</accession>
<keyword evidence="7" id="KW-0961">Cell wall biogenesis/degradation</keyword>
<gene>
    <name evidence="11" type="ORF">FSB_LOCUS30727</name>
    <name evidence="12" type="ORF">FSB_LOCUS49119</name>
</gene>
<dbReference type="SUPFAM" id="SSF51126">
    <property type="entry name" value="Pectin lyase-like"/>
    <property type="match status" value="1"/>
</dbReference>
<organism evidence="12">
    <name type="scientific">Fagus sylvatica</name>
    <name type="common">Beechnut</name>
    <dbReference type="NCBI Taxonomy" id="28930"/>
    <lineage>
        <taxon>Eukaryota</taxon>
        <taxon>Viridiplantae</taxon>
        <taxon>Streptophyta</taxon>
        <taxon>Embryophyta</taxon>
        <taxon>Tracheophyta</taxon>
        <taxon>Spermatophyta</taxon>
        <taxon>Magnoliopsida</taxon>
        <taxon>eudicotyledons</taxon>
        <taxon>Gunneridae</taxon>
        <taxon>Pentapetalae</taxon>
        <taxon>rosids</taxon>
        <taxon>fabids</taxon>
        <taxon>Fagales</taxon>
        <taxon>Fagaceae</taxon>
        <taxon>Fagus</taxon>
    </lineage>
</organism>
<protein>
    <recommendedName>
        <fullName evidence="13">Exopolygalacturonase-like</fullName>
    </recommendedName>
</protein>
<feature type="signal peptide" evidence="10">
    <location>
        <begin position="1"/>
        <end position="22"/>
    </location>
</feature>
<keyword evidence="10" id="KW-0732">Signal</keyword>
<sequence>MGLKLSIVTISMLLLVKFIVNAECNIFDVRNYGAKANADITQALTNTWKAACASAGPSKVVIPGGKYRMGAVKLLGPCKGRIEVQVQGYLQASGSPTGDSWVSFEHVDLLTLSGSGTFDGQGKTAWGQNDCVKSKYCNKLPINIRFDFITNSVIRDITSLDSKQFHINVLGCKNVTFQHVTITAPETSPNTDGIHIGRSTGIHIINSNIGTGDDCVSLGDGSRDITVEKVTCGPGHGISIGSLGKYPGEEPVSGVKVIGCTLTNTMTGVRIKTWPDSHAGIATDMHFEDIIMNNVGNPIIIDQVYCPWNQCKAQIPSKIKISNVSFKNIRGTSKYREAVKLICSRGVPCEKVQLQDIDLAYSGKEGPVEYHCINVRPTISGKQNPPACTVKA</sequence>
<proteinExistence type="inferred from homology"/>
<evidence type="ECO:0000256" key="9">
    <source>
        <dbReference type="RuleBase" id="RU361169"/>
    </source>
</evidence>
<dbReference type="GO" id="GO:0005975">
    <property type="term" value="P:carbohydrate metabolic process"/>
    <property type="evidence" value="ECO:0007669"/>
    <property type="project" value="InterPro"/>
</dbReference>
<dbReference type="EMBL" id="OIVN01005177">
    <property type="protein sequence ID" value="SPD21237.1"/>
    <property type="molecule type" value="Genomic_DNA"/>
</dbReference>
<dbReference type="InterPro" id="IPR012334">
    <property type="entry name" value="Pectin_lyas_fold"/>
</dbReference>
<dbReference type="FunFam" id="2.160.20.10:FF:000004">
    <property type="entry name" value="Pectin lyase-like superfamily protein"/>
    <property type="match status" value="1"/>
</dbReference>
<evidence type="ECO:0000256" key="8">
    <source>
        <dbReference type="PROSITE-ProRule" id="PRU10052"/>
    </source>
</evidence>
<evidence type="ECO:0000256" key="7">
    <source>
        <dbReference type="ARBA" id="ARBA00023316"/>
    </source>
</evidence>
<reference evidence="12" key="1">
    <citation type="submission" date="2018-02" db="EMBL/GenBank/DDBJ databases">
        <authorList>
            <person name="Cohen D.B."/>
            <person name="Kent A.D."/>
        </authorList>
    </citation>
    <scope>NUCLEOTIDE SEQUENCE</scope>
</reference>
<evidence type="ECO:0000313" key="11">
    <source>
        <dbReference type="EMBL" id="SPD02845.1"/>
    </source>
</evidence>
<dbReference type="InterPro" id="IPR006626">
    <property type="entry name" value="PbH1"/>
</dbReference>
<dbReference type="EMBL" id="OIVN01002344">
    <property type="protein sequence ID" value="SPD02845.1"/>
    <property type="molecule type" value="Genomic_DNA"/>
</dbReference>
<evidence type="ECO:0000256" key="10">
    <source>
        <dbReference type="SAM" id="SignalP"/>
    </source>
</evidence>
<dbReference type="Pfam" id="PF00295">
    <property type="entry name" value="Glyco_hydro_28"/>
    <property type="match status" value="1"/>
</dbReference>
<keyword evidence="4" id="KW-0964">Secreted</keyword>
<name>A0A2N9I5B9_FAGSY</name>
<evidence type="ECO:0000313" key="12">
    <source>
        <dbReference type="EMBL" id="SPD21237.1"/>
    </source>
</evidence>
<dbReference type="GO" id="GO:0004650">
    <property type="term" value="F:polygalacturonase activity"/>
    <property type="evidence" value="ECO:0007669"/>
    <property type="project" value="InterPro"/>
</dbReference>
<dbReference type="SMART" id="SM00710">
    <property type="entry name" value="PbH1"/>
    <property type="match status" value="5"/>
</dbReference>
<dbReference type="InterPro" id="IPR011050">
    <property type="entry name" value="Pectin_lyase_fold/virulence"/>
</dbReference>
<evidence type="ECO:0000256" key="4">
    <source>
        <dbReference type="ARBA" id="ARBA00022525"/>
    </source>
</evidence>
<dbReference type="PANTHER" id="PTHR31375">
    <property type="match status" value="1"/>
</dbReference>
<evidence type="ECO:0000256" key="1">
    <source>
        <dbReference type="ARBA" id="ARBA00004191"/>
    </source>
</evidence>
<keyword evidence="5 9" id="KW-0378">Hydrolase</keyword>
<evidence type="ECO:0000256" key="3">
    <source>
        <dbReference type="ARBA" id="ARBA00022512"/>
    </source>
</evidence>
<evidence type="ECO:0000256" key="2">
    <source>
        <dbReference type="ARBA" id="ARBA00008834"/>
    </source>
</evidence>
<dbReference type="GO" id="GO:0071555">
    <property type="term" value="P:cell wall organization"/>
    <property type="evidence" value="ECO:0007669"/>
    <property type="project" value="UniProtKB-KW"/>
</dbReference>